<organism evidence="2 3">
    <name type="scientific">Bacillus infantis NRRL B-14911</name>
    <dbReference type="NCBI Taxonomy" id="1367477"/>
    <lineage>
        <taxon>Bacteria</taxon>
        <taxon>Bacillati</taxon>
        <taxon>Bacillota</taxon>
        <taxon>Bacilli</taxon>
        <taxon>Bacillales</taxon>
        <taxon>Bacillaceae</taxon>
        <taxon>Bacillus</taxon>
    </lineage>
</organism>
<keyword evidence="3" id="KW-1185">Reference proteome</keyword>
<dbReference type="HOGENOM" id="CLU_3372015_0_0_9"/>
<reference evidence="2 3" key="1">
    <citation type="submission" date="2013-07" db="EMBL/GenBank/DDBJ databases">
        <title>Complete genome sequence of Bacillus infantis NRRL B-14911 that has potential to induce cardiac disease by antigenic mimicry.</title>
        <authorList>
            <person name="Massilamany C."/>
            <person name="Smith T.P.L."/>
            <person name="Loy J.D."/>
            <person name="Barletta R."/>
            <person name="Reddy J."/>
        </authorList>
    </citation>
    <scope>NUCLEOTIDE SEQUENCE [LARGE SCALE GENOMIC DNA]</scope>
    <source>
        <strain evidence="2 3">NRRL B-14911</strain>
    </source>
</reference>
<gene>
    <name evidence="2" type="ORF">N288_00580</name>
</gene>
<evidence type="ECO:0000313" key="3">
    <source>
        <dbReference type="Proteomes" id="UP000017805"/>
    </source>
</evidence>
<dbReference type="EMBL" id="CP006643">
    <property type="protein sequence ID" value="AGX02134.1"/>
    <property type="molecule type" value="Genomic_DNA"/>
</dbReference>
<accession>U5L454</accession>
<evidence type="ECO:0000313" key="2">
    <source>
        <dbReference type="EMBL" id="AGX02134.1"/>
    </source>
</evidence>
<sequence>MQGTFAARWGGQPEYTGEGGRVNASGDDGKLNGC</sequence>
<dbReference type="Proteomes" id="UP000017805">
    <property type="component" value="Chromosome"/>
</dbReference>
<dbReference type="STRING" id="1367477.N288_00580"/>
<protein>
    <submittedName>
        <fullName evidence="2">Uncharacterized protein</fullName>
    </submittedName>
</protein>
<proteinExistence type="predicted"/>
<dbReference type="AlphaFoldDB" id="U5L454"/>
<feature type="region of interest" description="Disordered" evidence="1">
    <location>
        <begin position="1"/>
        <end position="34"/>
    </location>
</feature>
<name>U5L454_9BACI</name>
<dbReference type="KEGG" id="bif:N288_00580"/>
<evidence type="ECO:0000256" key="1">
    <source>
        <dbReference type="SAM" id="MobiDB-lite"/>
    </source>
</evidence>